<feature type="domain" description="Major facilitator superfamily (MFS) profile" evidence="8">
    <location>
        <begin position="25"/>
        <end position="511"/>
    </location>
</feature>
<name>A0AAN6V6Q0_9PEZI</name>
<dbReference type="SUPFAM" id="SSF103473">
    <property type="entry name" value="MFS general substrate transporter"/>
    <property type="match status" value="1"/>
</dbReference>
<feature type="transmembrane region" description="Helical" evidence="7">
    <location>
        <begin position="287"/>
        <end position="308"/>
    </location>
</feature>
<dbReference type="PROSITE" id="PS50850">
    <property type="entry name" value="MFS"/>
    <property type="match status" value="1"/>
</dbReference>
<feature type="transmembrane region" description="Helical" evidence="7">
    <location>
        <begin position="178"/>
        <end position="198"/>
    </location>
</feature>
<dbReference type="GO" id="GO:0005886">
    <property type="term" value="C:plasma membrane"/>
    <property type="evidence" value="ECO:0007669"/>
    <property type="project" value="TreeGrafter"/>
</dbReference>
<proteinExistence type="predicted"/>
<comment type="caution">
    <text evidence="9">The sequence shown here is derived from an EMBL/GenBank/DDBJ whole genome shotgun (WGS) entry which is preliminary data.</text>
</comment>
<dbReference type="PANTHER" id="PTHR23501">
    <property type="entry name" value="MAJOR FACILITATOR SUPERFAMILY"/>
    <property type="match status" value="1"/>
</dbReference>
<organism evidence="9 10">
    <name type="scientific">Dichotomopilus funicola</name>
    <dbReference type="NCBI Taxonomy" id="1934379"/>
    <lineage>
        <taxon>Eukaryota</taxon>
        <taxon>Fungi</taxon>
        <taxon>Dikarya</taxon>
        <taxon>Ascomycota</taxon>
        <taxon>Pezizomycotina</taxon>
        <taxon>Sordariomycetes</taxon>
        <taxon>Sordariomycetidae</taxon>
        <taxon>Sordariales</taxon>
        <taxon>Chaetomiaceae</taxon>
        <taxon>Dichotomopilus</taxon>
    </lineage>
</organism>
<reference evidence="9" key="1">
    <citation type="journal article" date="2023" name="Mol. Phylogenet. Evol.">
        <title>Genome-scale phylogeny and comparative genomics of the fungal order Sordariales.</title>
        <authorList>
            <person name="Hensen N."/>
            <person name="Bonometti L."/>
            <person name="Westerberg I."/>
            <person name="Brannstrom I.O."/>
            <person name="Guillou S."/>
            <person name="Cros-Aarteil S."/>
            <person name="Calhoun S."/>
            <person name="Haridas S."/>
            <person name="Kuo A."/>
            <person name="Mondo S."/>
            <person name="Pangilinan J."/>
            <person name="Riley R."/>
            <person name="LaButti K."/>
            <person name="Andreopoulos B."/>
            <person name="Lipzen A."/>
            <person name="Chen C."/>
            <person name="Yan M."/>
            <person name="Daum C."/>
            <person name="Ng V."/>
            <person name="Clum A."/>
            <person name="Steindorff A."/>
            <person name="Ohm R.A."/>
            <person name="Martin F."/>
            <person name="Silar P."/>
            <person name="Natvig D.O."/>
            <person name="Lalanne C."/>
            <person name="Gautier V."/>
            <person name="Ament-Velasquez S.L."/>
            <person name="Kruys A."/>
            <person name="Hutchinson M.I."/>
            <person name="Powell A.J."/>
            <person name="Barry K."/>
            <person name="Miller A.N."/>
            <person name="Grigoriev I.V."/>
            <person name="Debuchy R."/>
            <person name="Gladieux P."/>
            <person name="Hiltunen Thoren M."/>
            <person name="Johannesson H."/>
        </authorList>
    </citation>
    <scope>NUCLEOTIDE SEQUENCE</scope>
    <source>
        <strain evidence="9">CBS 141.50</strain>
    </source>
</reference>
<evidence type="ECO:0000256" key="3">
    <source>
        <dbReference type="ARBA" id="ARBA00022692"/>
    </source>
</evidence>
<evidence type="ECO:0000256" key="6">
    <source>
        <dbReference type="SAM" id="MobiDB-lite"/>
    </source>
</evidence>
<feature type="transmembrane region" description="Helical" evidence="7">
    <location>
        <begin position="147"/>
        <end position="166"/>
    </location>
</feature>
<feature type="transmembrane region" description="Helical" evidence="7">
    <location>
        <begin position="90"/>
        <end position="109"/>
    </location>
</feature>
<evidence type="ECO:0000256" key="5">
    <source>
        <dbReference type="ARBA" id="ARBA00023136"/>
    </source>
</evidence>
<sequence length="557" mass="60482">MAMPRSIQSEGGEHFQPKSLRFWLTLFCNFLALFLVAIDRTIIATAVPRISDEFQALGDIGWYGSSYMLTTACAQLLFGRIYKFYDMKWTFLLSIVVFEIGSVICGAAPNSNTFIAGRAVAGLGSAGIFSGCLLIMIPLVPLNHRPLFQGIFGGVFGLASVMGPLVGGGFTGQVTWRWCFYINLPIGGVVLILMYLCWNSPKKHHDLVNPADHINRLNPLGMIFLLPGIVCLFLAFQWGGSTYQWNEWRIVLLLVLFGLCTTAFIAVQILRPENATVPPKVITQRSVACATSFTFFLAGSMLMLVYYMPIWFQTVKAVDPMRSGINTLPLVLSLVISSIISGVVTHRIGYYVPSMYVGPALMSIGEGLLSTLDRSSPTSHWVSYQFISGFGLGCGMQTGSLAVQKVLPPDDVSTGVAIINFAQQLGGAVFTSVGQTILTNILVSELSHLPGFDPKLLVSEGATQIVQRVGPENADLVINAYNTAIRHTFQTSMGLAFASFLCAFGMEWKTVKKGKKEPGPPENPPPVVAEANTIRRAAAHHGHTEGSSISRNPSPPT</sequence>
<feature type="region of interest" description="Disordered" evidence="6">
    <location>
        <begin position="512"/>
        <end position="557"/>
    </location>
</feature>
<gene>
    <name evidence="9" type="ORF">C8A04DRAFT_35386</name>
</gene>
<accession>A0AAN6V6Q0</accession>
<evidence type="ECO:0000256" key="1">
    <source>
        <dbReference type="ARBA" id="ARBA00004141"/>
    </source>
</evidence>
<keyword evidence="2" id="KW-0813">Transport</keyword>
<feature type="transmembrane region" description="Helical" evidence="7">
    <location>
        <begin position="60"/>
        <end position="78"/>
    </location>
</feature>
<evidence type="ECO:0000313" key="9">
    <source>
        <dbReference type="EMBL" id="KAK4145814.1"/>
    </source>
</evidence>
<keyword evidence="10" id="KW-1185">Reference proteome</keyword>
<dbReference type="EMBL" id="MU853565">
    <property type="protein sequence ID" value="KAK4145814.1"/>
    <property type="molecule type" value="Genomic_DNA"/>
</dbReference>
<feature type="transmembrane region" description="Helical" evidence="7">
    <location>
        <begin position="250"/>
        <end position="267"/>
    </location>
</feature>
<reference evidence="9" key="2">
    <citation type="submission" date="2023-05" db="EMBL/GenBank/DDBJ databases">
        <authorList>
            <consortium name="Lawrence Berkeley National Laboratory"/>
            <person name="Steindorff A."/>
            <person name="Hensen N."/>
            <person name="Bonometti L."/>
            <person name="Westerberg I."/>
            <person name="Brannstrom I.O."/>
            <person name="Guillou S."/>
            <person name="Cros-Aarteil S."/>
            <person name="Calhoun S."/>
            <person name="Haridas S."/>
            <person name="Kuo A."/>
            <person name="Mondo S."/>
            <person name="Pangilinan J."/>
            <person name="Riley R."/>
            <person name="Labutti K."/>
            <person name="Andreopoulos B."/>
            <person name="Lipzen A."/>
            <person name="Chen C."/>
            <person name="Yanf M."/>
            <person name="Daum C."/>
            <person name="Ng V."/>
            <person name="Clum A."/>
            <person name="Ohm R."/>
            <person name="Martin F."/>
            <person name="Silar P."/>
            <person name="Natvig D."/>
            <person name="Lalanne C."/>
            <person name="Gautier V."/>
            <person name="Ament-Velasquez S.L."/>
            <person name="Kruys A."/>
            <person name="Hutchinson M.I."/>
            <person name="Powell A.J."/>
            <person name="Barry K."/>
            <person name="Miller A.N."/>
            <person name="Grigoriev I.V."/>
            <person name="Debuchy R."/>
            <person name="Gladieux P."/>
            <person name="Thoren M.H."/>
            <person name="Johannesson H."/>
        </authorList>
    </citation>
    <scope>NUCLEOTIDE SEQUENCE</scope>
    <source>
        <strain evidence="9">CBS 141.50</strain>
    </source>
</reference>
<feature type="transmembrane region" description="Helical" evidence="7">
    <location>
        <begin position="328"/>
        <end position="345"/>
    </location>
</feature>
<dbReference type="GO" id="GO:0022857">
    <property type="term" value="F:transmembrane transporter activity"/>
    <property type="evidence" value="ECO:0007669"/>
    <property type="project" value="InterPro"/>
</dbReference>
<dbReference type="Gene3D" id="1.20.1250.20">
    <property type="entry name" value="MFS general substrate transporter like domains"/>
    <property type="match status" value="2"/>
</dbReference>
<dbReference type="FunFam" id="1.20.1250.20:FF:000196">
    <property type="entry name" value="MFS toxin efflux pump (AflT)"/>
    <property type="match status" value="1"/>
</dbReference>
<dbReference type="PANTHER" id="PTHR23501:SF201">
    <property type="entry name" value="MFS AFLATOXIN EFFLUX PUMP"/>
    <property type="match status" value="1"/>
</dbReference>
<dbReference type="FunFam" id="1.20.1720.10:FF:000012">
    <property type="entry name" value="MFS toxin efflux pump (AflT)"/>
    <property type="match status" value="1"/>
</dbReference>
<dbReference type="InterPro" id="IPR011701">
    <property type="entry name" value="MFS"/>
</dbReference>
<dbReference type="Pfam" id="PF07690">
    <property type="entry name" value="MFS_1"/>
    <property type="match status" value="1"/>
</dbReference>
<dbReference type="InterPro" id="IPR036259">
    <property type="entry name" value="MFS_trans_sf"/>
</dbReference>
<feature type="transmembrane region" description="Helical" evidence="7">
    <location>
        <begin position="115"/>
        <end position="140"/>
    </location>
</feature>
<evidence type="ECO:0000256" key="4">
    <source>
        <dbReference type="ARBA" id="ARBA00022989"/>
    </source>
</evidence>
<comment type="subcellular location">
    <subcellularLocation>
        <location evidence="1">Membrane</location>
        <topology evidence="1">Multi-pass membrane protein</topology>
    </subcellularLocation>
</comment>
<feature type="transmembrane region" description="Helical" evidence="7">
    <location>
        <begin position="219"/>
        <end position="238"/>
    </location>
</feature>
<dbReference type="AlphaFoldDB" id="A0AAN6V6Q0"/>
<evidence type="ECO:0000256" key="7">
    <source>
        <dbReference type="SAM" id="Phobius"/>
    </source>
</evidence>
<dbReference type="CDD" id="cd17502">
    <property type="entry name" value="MFS_Azr1_MDR_like"/>
    <property type="match status" value="1"/>
</dbReference>
<keyword evidence="4 7" id="KW-1133">Transmembrane helix</keyword>
<evidence type="ECO:0000259" key="8">
    <source>
        <dbReference type="PROSITE" id="PS50850"/>
    </source>
</evidence>
<dbReference type="InterPro" id="IPR020846">
    <property type="entry name" value="MFS_dom"/>
</dbReference>
<evidence type="ECO:0000256" key="2">
    <source>
        <dbReference type="ARBA" id="ARBA00022448"/>
    </source>
</evidence>
<dbReference type="Proteomes" id="UP001302676">
    <property type="component" value="Unassembled WGS sequence"/>
</dbReference>
<dbReference type="GeneID" id="87819765"/>
<dbReference type="RefSeq" id="XP_062639185.1">
    <property type="nucleotide sequence ID" value="XM_062783152.1"/>
</dbReference>
<feature type="transmembrane region" description="Helical" evidence="7">
    <location>
        <begin position="20"/>
        <end position="38"/>
    </location>
</feature>
<evidence type="ECO:0000313" key="10">
    <source>
        <dbReference type="Proteomes" id="UP001302676"/>
    </source>
</evidence>
<feature type="compositionally biased region" description="Polar residues" evidence="6">
    <location>
        <begin position="545"/>
        <end position="557"/>
    </location>
</feature>
<protein>
    <submittedName>
        <fullName evidence="9">HC-toxin efflux carrier</fullName>
    </submittedName>
</protein>
<keyword evidence="5 7" id="KW-0472">Membrane</keyword>
<keyword evidence="3 7" id="KW-0812">Transmembrane</keyword>